<gene>
    <name evidence="1" type="ORF">METZ01_LOCUS387361</name>
</gene>
<evidence type="ECO:0000313" key="1">
    <source>
        <dbReference type="EMBL" id="SVD34507.1"/>
    </source>
</evidence>
<sequence length="36" mass="4289">INVAGFQDRCFRPLSHPSGRERVYQFRRYQSMSSVL</sequence>
<accession>A0A382UKA3</accession>
<dbReference type="EMBL" id="UINC01144781">
    <property type="protein sequence ID" value="SVD34507.1"/>
    <property type="molecule type" value="Genomic_DNA"/>
</dbReference>
<reference evidence="1" key="1">
    <citation type="submission" date="2018-05" db="EMBL/GenBank/DDBJ databases">
        <authorList>
            <person name="Lanie J.A."/>
            <person name="Ng W.-L."/>
            <person name="Kazmierczak K.M."/>
            <person name="Andrzejewski T.M."/>
            <person name="Davidsen T.M."/>
            <person name="Wayne K.J."/>
            <person name="Tettelin H."/>
            <person name="Glass J.I."/>
            <person name="Rusch D."/>
            <person name="Podicherti R."/>
            <person name="Tsui H.-C.T."/>
            <person name="Winkler M.E."/>
        </authorList>
    </citation>
    <scope>NUCLEOTIDE SEQUENCE</scope>
</reference>
<feature type="non-terminal residue" evidence="1">
    <location>
        <position position="36"/>
    </location>
</feature>
<dbReference type="AlphaFoldDB" id="A0A382UKA3"/>
<proteinExistence type="predicted"/>
<organism evidence="1">
    <name type="scientific">marine metagenome</name>
    <dbReference type="NCBI Taxonomy" id="408172"/>
    <lineage>
        <taxon>unclassified sequences</taxon>
        <taxon>metagenomes</taxon>
        <taxon>ecological metagenomes</taxon>
    </lineage>
</organism>
<feature type="non-terminal residue" evidence="1">
    <location>
        <position position="1"/>
    </location>
</feature>
<protein>
    <submittedName>
        <fullName evidence="1">Uncharacterized protein</fullName>
    </submittedName>
</protein>
<name>A0A382UKA3_9ZZZZ</name>